<name>A0A239HH50_9FIRM</name>
<sequence>MAMEIAIANTLKSRDNILIVSHGFFGDRFAF</sequence>
<keyword evidence="2" id="KW-1185">Reference proteome</keyword>
<dbReference type="Proteomes" id="UP000198304">
    <property type="component" value="Unassembled WGS sequence"/>
</dbReference>
<proteinExistence type="predicted"/>
<accession>A0A239HH50</accession>
<dbReference type="EMBL" id="FZOJ01000022">
    <property type="protein sequence ID" value="SNS80729.1"/>
    <property type="molecule type" value="Genomic_DNA"/>
</dbReference>
<gene>
    <name evidence="1" type="ORF">SAMN05446037_10222</name>
</gene>
<evidence type="ECO:0000313" key="1">
    <source>
        <dbReference type="EMBL" id="SNS80729.1"/>
    </source>
</evidence>
<evidence type="ECO:0000313" key="2">
    <source>
        <dbReference type="Proteomes" id="UP000198304"/>
    </source>
</evidence>
<dbReference type="InterPro" id="IPR015421">
    <property type="entry name" value="PyrdxlP-dep_Trfase_major"/>
</dbReference>
<organism evidence="1 2">
    <name type="scientific">Anaerovirgula multivorans</name>
    <dbReference type="NCBI Taxonomy" id="312168"/>
    <lineage>
        <taxon>Bacteria</taxon>
        <taxon>Bacillati</taxon>
        <taxon>Bacillota</taxon>
        <taxon>Clostridia</taxon>
        <taxon>Peptostreptococcales</taxon>
        <taxon>Natronincolaceae</taxon>
        <taxon>Anaerovirgula</taxon>
    </lineage>
</organism>
<dbReference type="Gene3D" id="3.40.640.10">
    <property type="entry name" value="Type I PLP-dependent aspartate aminotransferase-like (Major domain)"/>
    <property type="match status" value="1"/>
</dbReference>
<protein>
    <submittedName>
        <fullName evidence="1">Uncharacterized protein</fullName>
    </submittedName>
</protein>
<dbReference type="AlphaFoldDB" id="A0A239HH50"/>
<reference evidence="1 2" key="1">
    <citation type="submission" date="2017-06" db="EMBL/GenBank/DDBJ databases">
        <authorList>
            <person name="Kim H.J."/>
            <person name="Triplett B.A."/>
        </authorList>
    </citation>
    <scope>NUCLEOTIDE SEQUENCE [LARGE SCALE GENOMIC DNA]</scope>
    <source>
        <strain evidence="1 2">SCA</strain>
    </source>
</reference>